<evidence type="ECO:0000256" key="8">
    <source>
        <dbReference type="SAM" id="Phobius"/>
    </source>
</evidence>
<dbReference type="Gene3D" id="1.20.1070.10">
    <property type="entry name" value="Rhodopsin 7-helix transmembrane proteins"/>
    <property type="match status" value="1"/>
</dbReference>
<dbReference type="GeneTree" id="ENSGT00940000162014"/>
<proteinExistence type="predicted"/>
<evidence type="ECO:0000259" key="9">
    <source>
        <dbReference type="PROSITE" id="PS50262"/>
    </source>
</evidence>
<dbReference type="InterPro" id="IPR017452">
    <property type="entry name" value="GPCR_Rhodpsn_7TM"/>
</dbReference>
<feature type="transmembrane region" description="Helical" evidence="8">
    <location>
        <begin position="20"/>
        <end position="45"/>
    </location>
</feature>
<keyword evidence="11" id="KW-1185">Reference proteome</keyword>
<dbReference type="Ensembl" id="ENSCCRT00000055288.2">
    <property type="protein sequence ID" value="ENSCCRP00000122211.1"/>
    <property type="gene ID" value="ENSCCRG00000027239.2"/>
</dbReference>
<feature type="transmembrane region" description="Helical" evidence="8">
    <location>
        <begin position="167"/>
        <end position="192"/>
    </location>
</feature>
<feature type="transmembrane region" description="Helical" evidence="8">
    <location>
        <begin position="57"/>
        <end position="75"/>
    </location>
</feature>
<dbReference type="OMA" id="YISIMTR"/>
<keyword evidence="5 8" id="KW-1133">Transmembrane helix</keyword>
<evidence type="ECO:0000313" key="11">
    <source>
        <dbReference type="Proteomes" id="UP001108240"/>
    </source>
</evidence>
<dbReference type="GO" id="GO:0007186">
    <property type="term" value="P:G protein-coupled receptor signaling pathway"/>
    <property type="evidence" value="ECO:0007669"/>
    <property type="project" value="InterPro"/>
</dbReference>
<feature type="domain" description="G-protein coupled receptors family 1 profile" evidence="9">
    <location>
        <begin position="36"/>
        <end position="262"/>
    </location>
</feature>
<dbReference type="AlphaFoldDB" id="A0A9J7YSU5"/>
<evidence type="ECO:0000313" key="10">
    <source>
        <dbReference type="Ensembl" id="ENSCCRP00000122211.1"/>
    </source>
</evidence>
<dbReference type="PROSITE" id="PS50262">
    <property type="entry name" value="G_PROTEIN_RECEP_F1_2"/>
    <property type="match status" value="1"/>
</dbReference>
<sequence>KELKLSCCCLFILTSMSPLGSFYCVFFTVYVFLLSGNSMISMIYLVRTDPKLDIPTYFFLHNLFFSDIVYTSMTIPKMLSVFLTEIKIISRTGLTGRALLTVMAFDWYIAICNPPAVHTIMTRQYCILLIFASWGFGAFMVLPTTIWATQLPYCRPNIVRHMFCSHFSVVSLSIYTTRNGFWSLTNALIYVCTGKAMRKISMAQQLKVAATSVSHLTVVCILYISASFVYISYRVDRFDPDVRIVIAVLHSVLKPLLNPIIFSLRNKEL</sequence>
<evidence type="ECO:0000256" key="5">
    <source>
        <dbReference type="ARBA" id="ARBA00022989"/>
    </source>
</evidence>
<evidence type="ECO:0000256" key="3">
    <source>
        <dbReference type="ARBA" id="ARBA00022606"/>
    </source>
</evidence>
<keyword evidence="7" id="KW-0807">Transducer</keyword>
<feature type="transmembrane region" description="Helical" evidence="8">
    <location>
        <begin position="244"/>
        <end position="264"/>
    </location>
</feature>
<name>A0A9J7YSU5_CYPCA</name>
<protein>
    <submittedName>
        <fullName evidence="10">Odorant receptor, family 6, subfamily AT, member 1</fullName>
    </submittedName>
</protein>
<evidence type="ECO:0000256" key="7">
    <source>
        <dbReference type="ARBA" id="ARBA00023224"/>
    </source>
</evidence>
<dbReference type="PANTHER" id="PTHR26453">
    <property type="entry name" value="OLFACTORY RECEPTOR"/>
    <property type="match status" value="1"/>
</dbReference>
<keyword evidence="2" id="KW-1003">Cell membrane</keyword>
<organism evidence="10 11">
    <name type="scientific">Cyprinus carpio carpio</name>
    <dbReference type="NCBI Taxonomy" id="630221"/>
    <lineage>
        <taxon>Eukaryota</taxon>
        <taxon>Metazoa</taxon>
        <taxon>Chordata</taxon>
        <taxon>Craniata</taxon>
        <taxon>Vertebrata</taxon>
        <taxon>Euteleostomi</taxon>
        <taxon>Actinopterygii</taxon>
        <taxon>Neopterygii</taxon>
        <taxon>Teleostei</taxon>
        <taxon>Ostariophysi</taxon>
        <taxon>Cypriniformes</taxon>
        <taxon>Cyprinidae</taxon>
        <taxon>Cyprininae</taxon>
        <taxon>Cyprinus</taxon>
    </lineage>
</organism>
<keyword evidence="4 8" id="KW-0812">Transmembrane</keyword>
<evidence type="ECO:0000256" key="6">
    <source>
        <dbReference type="ARBA" id="ARBA00023136"/>
    </source>
</evidence>
<evidence type="ECO:0000256" key="4">
    <source>
        <dbReference type="ARBA" id="ARBA00022692"/>
    </source>
</evidence>
<dbReference type="Proteomes" id="UP001108240">
    <property type="component" value="Unplaced"/>
</dbReference>
<evidence type="ECO:0000256" key="2">
    <source>
        <dbReference type="ARBA" id="ARBA00022475"/>
    </source>
</evidence>
<keyword evidence="3" id="KW-0716">Sensory transduction</keyword>
<dbReference type="SUPFAM" id="SSF81321">
    <property type="entry name" value="Family A G protein-coupled receptor-like"/>
    <property type="match status" value="1"/>
</dbReference>
<dbReference type="GO" id="GO:0004984">
    <property type="term" value="F:olfactory receptor activity"/>
    <property type="evidence" value="ECO:0007669"/>
    <property type="project" value="InterPro"/>
</dbReference>
<reference evidence="10" key="1">
    <citation type="submission" date="2025-08" db="UniProtKB">
        <authorList>
            <consortium name="Ensembl"/>
        </authorList>
    </citation>
    <scope>IDENTIFICATION</scope>
</reference>
<reference evidence="10" key="2">
    <citation type="submission" date="2025-09" db="UniProtKB">
        <authorList>
            <consortium name="Ensembl"/>
        </authorList>
    </citation>
    <scope>IDENTIFICATION</scope>
</reference>
<comment type="subcellular location">
    <subcellularLocation>
        <location evidence="1">Cell membrane</location>
        <topology evidence="1">Multi-pass membrane protein</topology>
    </subcellularLocation>
</comment>
<dbReference type="Pfam" id="PF13853">
    <property type="entry name" value="7tm_4"/>
    <property type="match status" value="1"/>
</dbReference>
<dbReference type="PRINTS" id="PR00245">
    <property type="entry name" value="OLFACTORYR"/>
</dbReference>
<feature type="transmembrane region" description="Helical" evidence="8">
    <location>
        <begin position="125"/>
        <end position="147"/>
    </location>
</feature>
<keyword evidence="6 8" id="KW-0472">Membrane</keyword>
<dbReference type="GO" id="GO:0005886">
    <property type="term" value="C:plasma membrane"/>
    <property type="evidence" value="ECO:0007669"/>
    <property type="project" value="UniProtKB-SubCell"/>
</dbReference>
<evidence type="ECO:0000256" key="1">
    <source>
        <dbReference type="ARBA" id="ARBA00004651"/>
    </source>
</evidence>
<dbReference type="InterPro" id="IPR000725">
    <property type="entry name" value="Olfact_rcpt"/>
</dbReference>
<feature type="transmembrane region" description="Helical" evidence="8">
    <location>
        <begin position="213"/>
        <end position="232"/>
    </location>
</feature>
<accession>A0A9J7YSU5</accession>